<accession>U5E5J1</accession>
<dbReference type="STRING" id="1824.SAMN05444423_105151"/>
<evidence type="ECO:0000313" key="1">
    <source>
        <dbReference type="EMBL" id="GAD82350.1"/>
    </source>
</evidence>
<dbReference type="RefSeq" id="WP_019050413.1">
    <property type="nucleotide sequence ID" value="NZ_BAFO02000008.1"/>
</dbReference>
<dbReference type="OrthoDB" id="7614910at2"/>
<dbReference type="eggNOG" id="ENOG502Z8BV">
    <property type="taxonomic scope" value="Bacteria"/>
</dbReference>
<proteinExistence type="predicted"/>
<dbReference type="Proteomes" id="UP000017048">
    <property type="component" value="Unassembled WGS sequence"/>
</dbReference>
<gene>
    <name evidence="1" type="ORF">NCAST_08_02230</name>
</gene>
<dbReference type="InterPro" id="IPR037473">
    <property type="entry name" value="Lcp-like"/>
</dbReference>
<dbReference type="GeneID" id="91516762"/>
<protein>
    <submittedName>
        <fullName evidence="1">Uncharacterized protein</fullName>
    </submittedName>
</protein>
<dbReference type="PANTHER" id="PTHR37539:SF1">
    <property type="entry name" value="ER-BOUND OXYGENASE MPAB_MPAB'_RUBBER OXYGENASE CATALYTIC DOMAIN-CONTAINING PROTEIN"/>
    <property type="match status" value="1"/>
</dbReference>
<reference evidence="1 2" key="1">
    <citation type="journal article" date="2014" name="BMC Genomics">
        <title>Genome based analysis of type-I polyketide synthase and nonribosomal peptide synthetase gene clusters in seven strains of five representative Nocardia species.</title>
        <authorList>
            <person name="Komaki H."/>
            <person name="Ichikawa N."/>
            <person name="Hosoyama A."/>
            <person name="Takahashi-Nakaguchi A."/>
            <person name="Matsuzawa T."/>
            <person name="Suzuki K."/>
            <person name="Fujita N."/>
            <person name="Gonoi T."/>
        </authorList>
    </citation>
    <scope>NUCLEOTIDE SEQUENCE [LARGE SCALE GENOMIC DNA]</scope>
    <source>
        <strain evidence="1 2">NBRC 15531</strain>
    </source>
</reference>
<name>U5E5J1_NOCAS</name>
<sequence length="445" mass="48476">MTLHYPELARRVRSQRELQPGLYGAVDFDATPHRFTADPAVESSLPGWVADRAPLLRDERVVELMRTATMLGDAVADPYAALAGTYGVRGLVGMLRQACRSGVDAVPAAPAELRAFLAAMEATPDWVDMALVEEGARQSRAAAAFLSPFLIRGAFLATFLNTYAALPMTLTGALSGRRAARRVHETASFFAVTTVRGALERHGPGFESAAMVRLMHSMVRCNALARSGQWDPAIYGIPVPQVDQMPAGLINMYLLATFAHRRGRIVFTPRERAILEFSRYRCFLLGLPEELLPTTVPGILEVFHGRAALLRRDFDDATCGALVRSTMAAYLRPGRTRYDRAADAVERSWSRAFFLGFCGGDRAAAAAMSVDFGVGDGVRVALTAPFVLGRFLVVVLAGRRPRLRAAVERYTDRVLARRLAEYGTPDFTTDAGDYPAAASATPEHP</sequence>
<comment type="caution">
    <text evidence="1">The sequence shown here is derived from an EMBL/GenBank/DDBJ whole genome shotgun (WGS) entry which is preliminary data.</text>
</comment>
<dbReference type="EMBL" id="BAFO02000008">
    <property type="protein sequence ID" value="GAD82350.1"/>
    <property type="molecule type" value="Genomic_DNA"/>
</dbReference>
<dbReference type="AlphaFoldDB" id="U5E5J1"/>
<organism evidence="1 2">
    <name type="scientific">Nocardia asteroides NBRC 15531</name>
    <dbReference type="NCBI Taxonomy" id="1110697"/>
    <lineage>
        <taxon>Bacteria</taxon>
        <taxon>Bacillati</taxon>
        <taxon>Actinomycetota</taxon>
        <taxon>Actinomycetes</taxon>
        <taxon>Mycobacteriales</taxon>
        <taxon>Nocardiaceae</taxon>
        <taxon>Nocardia</taxon>
    </lineage>
</organism>
<evidence type="ECO:0000313" key="2">
    <source>
        <dbReference type="Proteomes" id="UP000017048"/>
    </source>
</evidence>
<dbReference type="PANTHER" id="PTHR37539">
    <property type="entry name" value="SECRETED PROTEIN-RELATED"/>
    <property type="match status" value="1"/>
</dbReference>
<keyword evidence="2" id="KW-1185">Reference proteome</keyword>